<proteinExistence type="predicted"/>
<name>A0A4C1WU80_EUMVA</name>
<dbReference type="EMBL" id="BGZK01000641">
    <property type="protein sequence ID" value="GBP54172.1"/>
    <property type="molecule type" value="Genomic_DNA"/>
</dbReference>
<dbReference type="AlphaFoldDB" id="A0A4C1WU80"/>
<dbReference type="Proteomes" id="UP000299102">
    <property type="component" value="Unassembled WGS sequence"/>
</dbReference>
<keyword evidence="2" id="KW-1185">Reference proteome</keyword>
<protein>
    <submittedName>
        <fullName evidence="1">Uncharacterized protein</fullName>
    </submittedName>
</protein>
<evidence type="ECO:0000313" key="1">
    <source>
        <dbReference type="EMBL" id="GBP54172.1"/>
    </source>
</evidence>
<evidence type="ECO:0000313" key="2">
    <source>
        <dbReference type="Proteomes" id="UP000299102"/>
    </source>
</evidence>
<comment type="caution">
    <text evidence="1">The sequence shown here is derived from an EMBL/GenBank/DDBJ whole genome shotgun (WGS) entry which is preliminary data.</text>
</comment>
<gene>
    <name evidence="1" type="ORF">EVAR_43197_1</name>
</gene>
<accession>A0A4C1WU80</accession>
<reference evidence="1 2" key="1">
    <citation type="journal article" date="2019" name="Commun. Biol.">
        <title>The bagworm genome reveals a unique fibroin gene that provides high tensile strength.</title>
        <authorList>
            <person name="Kono N."/>
            <person name="Nakamura H."/>
            <person name="Ohtoshi R."/>
            <person name="Tomita M."/>
            <person name="Numata K."/>
            <person name="Arakawa K."/>
        </authorList>
    </citation>
    <scope>NUCLEOTIDE SEQUENCE [LARGE SCALE GENOMIC DNA]</scope>
</reference>
<organism evidence="1 2">
    <name type="scientific">Eumeta variegata</name>
    <name type="common">Bagworm moth</name>
    <name type="synonym">Eumeta japonica</name>
    <dbReference type="NCBI Taxonomy" id="151549"/>
    <lineage>
        <taxon>Eukaryota</taxon>
        <taxon>Metazoa</taxon>
        <taxon>Ecdysozoa</taxon>
        <taxon>Arthropoda</taxon>
        <taxon>Hexapoda</taxon>
        <taxon>Insecta</taxon>
        <taxon>Pterygota</taxon>
        <taxon>Neoptera</taxon>
        <taxon>Endopterygota</taxon>
        <taxon>Lepidoptera</taxon>
        <taxon>Glossata</taxon>
        <taxon>Ditrysia</taxon>
        <taxon>Tineoidea</taxon>
        <taxon>Psychidae</taxon>
        <taxon>Oiketicinae</taxon>
        <taxon>Eumeta</taxon>
    </lineage>
</organism>
<sequence>MLGGRRGGRPAPARFGVSVAGPTCVSLLVHINESSVIRLPDSTSDGRHRLSPGNALKRTEWARARGLTEPIEESHYPLPSGSIIG</sequence>